<organism evidence="1 2">
    <name type="scientific">Entomophthora muscae</name>
    <dbReference type="NCBI Taxonomy" id="34485"/>
    <lineage>
        <taxon>Eukaryota</taxon>
        <taxon>Fungi</taxon>
        <taxon>Fungi incertae sedis</taxon>
        <taxon>Zoopagomycota</taxon>
        <taxon>Entomophthoromycotina</taxon>
        <taxon>Entomophthoromycetes</taxon>
        <taxon>Entomophthorales</taxon>
        <taxon>Entomophthoraceae</taxon>
        <taxon>Entomophthora</taxon>
    </lineage>
</organism>
<sequence>MRLISNLKFLDGPDVASPPSTNSRGKRSGKASAGPKVGNLLSGKRVPVNCQEVGQDSPNEIFYKGREILQEYQKMMQGHPNLTDFSTHPSDHTNLIGRNQPGELENLDSSFSLGLHVILGQLNAPYDSPITAFACAYRASCLKREDLLGSVHGVMASGHADGAIILYKVCQVDAEDLTGPHSEENNNRPQPDKVVELSSSESNAPVSVECISLALGNSGRIKVLKFVESEASWVVFSVTDSGEVSKWDTRDGSCLATFQPPEHLDGQLIEDIYLVGMEDEHLLCTGPGTLLRLTVSDLKLTSNLSDEMFYTSALPIQACRSISQVPILVSGPNCGDVTLGNLSLAVGEGLNLLCKLSLSIEVVYWESNVYASSGDMQQVVLVSPSAFILVQIEQTQTMRQLTQSIPPPNAHDSWAGGFFMPENQLLVFTTGGSSYHYSWDAAGGLTRIGETTPTEAPQLAATRFTSLFWLNKDYLINVLPGNSQIIATRIDLPAASSANTLTREWQQQLPKPGDVNSGVVTALTPIYLETESDPEPRPWVAKGFRDGTIRVVPLAQIFDRSEKGATHLLTSQGYAITCLHQPSGVGKKQLLMSGDASGGIRLWELSSWVRLASFQGHGQPIGTFFQLPNMPPDQPLVFGLAQDASISIFCLKRMVCLGLIPGHRAPVSQVVCYPEAVLEVAYSDGHHTYWILHPNGVRIWTEKVTVPRSCGVQLTRMRSPSIRADIACYPAWDMQHPFPVLQVFDINVRSLLRSMNSSIEPVVRLLTQAKNLPTPGEASRRTSILPEDSQPSSDSSLKLSKIVFYALLTKDTDVSDILCDTLDPSANQLLIGLRGAGSKITFMLHGSNACKQSKAEVWKISPYATASRLLPSIVMAKACHTHEGNESKAIAVLTNYGCLLPELVGEAFQFPCLGYMAKFWQDPSPDVQSAARSLLLSLFSQLGSTRQRQLVDQWVTLLPQTVPVGLIHLKGSGLAVVVLGIILVHYSNLISDVAVRGRIARSLEWFISNHARPNFRLSAIQIVSSNFQHFEAHVDGVWILRSLYGAYHEQGRHMQLVSQQAVLQLALANTPLFITSLGLAKGIHQLSAIMQLISFLVQNSQSLMLPYIPRVIEVIVKSLHPRDAEQRQSLISPATQCLHDLVAAYSMVDFHPGSQRLAVGVMEGAAIVYDLYTSTRCLVVEGYHSPVSAVAFSPDGKFLATFSAQESLLKIWNSAGGLFDMLAKTFRGHTPAAVPASKARSHRAVNSMYLSLPSTSDAAPTSAPTSGRTSPRSLAPPREYSGSVSGSSSPLGLFSSSPAPYRTFNTSLGNSDSDSAGSHLIDLRFSGDRSLLLMANDISLVFNI</sequence>
<dbReference type="Proteomes" id="UP001165960">
    <property type="component" value="Unassembled WGS sequence"/>
</dbReference>
<evidence type="ECO:0000313" key="2">
    <source>
        <dbReference type="Proteomes" id="UP001165960"/>
    </source>
</evidence>
<name>A0ACC2TV80_9FUNG</name>
<proteinExistence type="predicted"/>
<protein>
    <submittedName>
        <fullName evidence="1">Uncharacterized protein</fullName>
    </submittedName>
</protein>
<dbReference type="EMBL" id="QTSX02002146">
    <property type="protein sequence ID" value="KAJ9078529.1"/>
    <property type="molecule type" value="Genomic_DNA"/>
</dbReference>
<comment type="caution">
    <text evidence="1">The sequence shown here is derived from an EMBL/GenBank/DDBJ whole genome shotgun (WGS) entry which is preliminary data.</text>
</comment>
<evidence type="ECO:0000313" key="1">
    <source>
        <dbReference type="EMBL" id="KAJ9078529.1"/>
    </source>
</evidence>
<reference evidence="1" key="1">
    <citation type="submission" date="2022-04" db="EMBL/GenBank/DDBJ databases">
        <title>Genome of the entomopathogenic fungus Entomophthora muscae.</title>
        <authorList>
            <person name="Elya C."/>
            <person name="Lovett B.R."/>
            <person name="Lee E."/>
            <person name="Macias A.M."/>
            <person name="Hajek A.E."/>
            <person name="De Bivort B.L."/>
            <person name="Kasson M.T."/>
            <person name="De Fine Licht H.H."/>
            <person name="Stajich J.E."/>
        </authorList>
    </citation>
    <scope>NUCLEOTIDE SEQUENCE</scope>
    <source>
        <strain evidence="1">Berkeley</strain>
    </source>
</reference>
<keyword evidence="2" id="KW-1185">Reference proteome</keyword>
<gene>
    <name evidence="1" type="ORF">DSO57_1005972</name>
</gene>
<accession>A0ACC2TV80</accession>